<evidence type="ECO:0008006" key="4">
    <source>
        <dbReference type="Google" id="ProtNLM"/>
    </source>
</evidence>
<dbReference type="EMBL" id="SNTY01000017">
    <property type="protein sequence ID" value="TEU28520.1"/>
    <property type="molecule type" value="Genomic_DNA"/>
</dbReference>
<reference evidence="2 3" key="1">
    <citation type="submission" date="2019-03" db="EMBL/GenBank/DDBJ databases">
        <title>Alkanindiges illinoisensis: a potential pathogenic isolated from ascites of a gastric cancer patient with abdominal metastasis.</title>
        <authorList>
            <person name="Hu X."/>
            <person name="Yang B."/>
            <person name="Yan X."/>
            <person name="Lin L."/>
            <person name="Zhao H."/>
            <person name="Zhou F."/>
            <person name="Su B."/>
            <person name="Chen J."/>
            <person name="Rui Y."/>
            <person name="Wang Q."/>
            <person name="Zheng L."/>
        </authorList>
    </citation>
    <scope>NUCLEOTIDE SEQUENCE [LARGE SCALE GENOMIC DNA]</scope>
    <source>
        <strain evidence="2 3">NFYY 23406</strain>
    </source>
</reference>
<keyword evidence="1" id="KW-1133">Transmembrane helix</keyword>
<dbReference type="Proteomes" id="UP000297834">
    <property type="component" value="Unassembled WGS sequence"/>
</dbReference>
<proteinExistence type="predicted"/>
<feature type="transmembrane region" description="Helical" evidence="1">
    <location>
        <begin position="12"/>
        <end position="40"/>
    </location>
</feature>
<gene>
    <name evidence="2" type="ORF">E2B99_05885</name>
</gene>
<protein>
    <recommendedName>
        <fullName evidence="4">Heme biosynthesis protein HemY</fullName>
    </recommendedName>
</protein>
<evidence type="ECO:0000256" key="1">
    <source>
        <dbReference type="SAM" id="Phobius"/>
    </source>
</evidence>
<dbReference type="OrthoDB" id="6711459at2"/>
<accession>A0A4Y7XDI0</accession>
<dbReference type="RefSeq" id="WP_134244023.1">
    <property type="nucleotide sequence ID" value="NZ_SNTY01000017.1"/>
</dbReference>
<keyword evidence="1" id="KW-0472">Membrane</keyword>
<dbReference type="STRING" id="1120977.GCA_000619845_02080"/>
<name>A0A4Y7XDI0_9GAMM</name>
<dbReference type="AlphaFoldDB" id="A0A4Y7XDI0"/>
<evidence type="ECO:0000313" key="2">
    <source>
        <dbReference type="EMBL" id="TEU28520.1"/>
    </source>
</evidence>
<comment type="caution">
    <text evidence="2">The sequence shown here is derived from an EMBL/GenBank/DDBJ whole genome shotgun (WGS) entry which is preliminary data.</text>
</comment>
<keyword evidence="3" id="KW-1185">Reference proteome</keyword>
<keyword evidence="1" id="KW-0812">Transmembrane</keyword>
<sequence length="424" mass="48412">MKYQPLQHRALWLILLGVGLIILLGLWSGAGYVLVVWLGWEVQTSATVFMLLLFVLILAGVYAIRRINRWIKNWHLRHPQKIEHYQQLLPFEQLGCLWLLNAKASKQSEIEAIFNQSASLKQLVKAHLLRENAQPEQAAQALNQGSALTDLLVLEQIELYLAAQDYTQAQAALTTLSQQPVSAFAQSLNPAWSAYVQGLWARLLMAQPWLLLAIDNIPALTPEQHYGWLSALQQQLSQASPEQLQQLFAYYQTVQAQPEFGQDIASARQWLFILRQISDQALSLEQQHSLIQQRQQLADQLLRLEFDPRVLTIWLQNQLQEGNVECQHFTQRLNELAQRYPGQPSIALAQWHQLMADQQTEAAQAILQNWQQHPDFGYLRLTQALASQPELLADLELLHQARCQLENQANSKISSTGYHSNSPH</sequence>
<feature type="transmembrane region" description="Helical" evidence="1">
    <location>
        <begin position="46"/>
        <end position="64"/>
    </location>
</feature>
<organism evidence="2 3">
    <name type="scientific">Alkanindiges illinoisensis</name>
    <dbReference type="NCBI Taxonomy" id="197183"/>
    <lineage>
        <taxon>Bacteria</taxon>
        <taxon>Pseudomonadati</taxon>
        <taxon>Pseudomonadota</taxon>
        <taxon>Gammaproteobacteria</taxon>
        <taxon>Moraxellales</taxon>
        <taxon>Moraxellaceae</taxon>
        <taxon>Alkanindiges</taxon>
    </lineage>
</organism>
<evidence type="ECO:0000313" key="3">
    <source>
        <dbReference type="Proteomes" id="UP000297834"/>
    </source>
</evidence>